<reference evidence="4 5" key="1">
    <citation type="journal article" date="2011" name="J. Bacteriol.">
        <title>Genome sequence of Salinisphaera shabanensis, a gammaproteobacterium from the harsh, variable environment of the brine-seawater interface of the Shaban Deep in the Red Sea.</title>
        <authorList>
            <person name="Antunes A."/>
            <person name="Alam I."/>
            <person name="Bajic V.B."/>
            <person name="Stingl U."/>
        </authorList>
    </citation>
    <scope>NUCLEOTIDE SEQUENCE [LARGE SCALE GENOMIC DNA]</scope>
    <source>
        <strain evidence="4 5">E1L3A</strain>
    </source>
</reference>
<dbReference type="InterPro" id="IPR012171">
    <property type="entry name" value="Fatty_acid_desaturase"/>
</dbReference>
<dbReference type="Proteomes" id="UP000006242">
    <property type="component" value="Unassembled WGS sequence"/>
</dbReference>
<evidence type="ECO:0000259" key="3">
    <source>
        <dbReference type="Pfam" id="PF00487"/>
    </source>
</evidence>
<organism evidence="4 5">
    <name type="scientific">Salinisphaera shabanensis E1L3A</name>
    <dbReference type="NCBI Taxonomy" id="1033802"/>
    <lineage>
        <taxon>Bacteria</taxon>
        <taxon>Pseudomonadati</taxon>
        <taxon>Pseudomonadota</taxon>
        <taxon>Gammaproteobacteria</taxon>
        <taxon>Salinisphaerales</taxon>
        <taxon>Salinisphaeraceae</taxon>
        <taxon>Salinisphaera</taxon>
    </lineage>
</organism>
<sequence>MGRPTHLTDADVEQLGAELDALRDEVMNSLGKDDARYIYRVLNTQRFSEVAGRALLFAGILPPAWLAGTALLSLSKILENMEIGHNAMHGQWDWMQDPALDSATYDWDNTCPGREWKHSHNYMHHTYTNIVGMDRDLGYSILRMSEDQKWNPAFLFQPFYVLVLAAFFQWGVALHDLEWERLGKDKSYAEALSQGRDIWRKVRRQVLKDYVLFPVLAGPMAPFVFSGNLVANFNRNVWSFLIIFCGHFTEQAEMFRIEETENETQGEWYLRQMLASSNVNGSVPFHVLTGHLGYQIEHHLFPDMPSNRYREIGPKIQAIAERYNLNYNTGPFSKQLGGVAKRILRMALPHRRKRKGPMPSSIHHERPAPKTQAQRRTRTNGAAATAAATH</sequence>
<feature type="transmembrane region" description="Helical" evidence="2">
    <location>
        <begin position="54"/>
        <end position="74"/>
    </location>
</feature>
<evidence type="ECO:0000313" key="5">
    <source>
        <dbReference type="Proteomes" id="UP000006242"/>
    </source>
</evidence>
<dbReference type="eggNOG" id="COG3239">
    <property type="taxonomic scope" value="Bacteria"/>
</dbReference>
<dbReference type="InterPro" id="IPR005804">
    <property type="entry name" value="FA_desaturase_dom"/>
</dbReference>
<dbReference type="OrthoDB" id="104711at2"/>
<keyword evidence="2" id="KW-0812">Transmembrane</keyword>
<feature type="region of interest" description="Disordered" evidence="1">
    <location>
        <begin position="350"/>
        <end position="390"/>
    </location>
</feature>
<dbReference type="RefSeq" id="WP_006913769.1">
    <property type="nucleotide sequence ID" value="NZ_AFNV02000005.1"/>
</dbReference>
<dbReference type="GO" id="GO:0016213">
    <property type="term" value="F:acyl-CoA 6-desaturase activity"/>
    <property type="evidence" value="ECO:0007669"/>
    <property type="project" value="UniProtKB-EC"/>
</dbReference>
<accession>U2G1M9</accession>
<gene>
    <name evidence="4" type="ORF">SSPSH_000987</name>
</gene>
<dbReference type="EC" id="1.14.19.3" evidence="4"/>
<dbReference type="CDD" id="cd03506">
    <property type="entry name" value="Delta6-FADS-like"/>
    <property type="match status" value="1"/>
</dbReference>
<keyword evidence="2" id="KW-1133">Transmembrane helix</keyword>
<dbReference type="STRING" id="1033802.SSPSH_000987"/>
<comment type="caution">
    <text evidence="4">The sequence shown here is derived from an EMBL/GenBank/DDBJ whole genome shotgun (WGS) entry which is preliminary data.</text>
</comment>
<keyword evidence="5" id="KW-1185">Reference proteome</keyword>
<proteinExistence type="predicted"/>
<feature type="transmembrane region" description="Helical" evidence="2">
    <location>
        <begin position="153"/>
        <end position="172"/>
    </location>
</feature>
<feature type="transmembrane region" description="Helical" evidence="2">
    <location>
        <begin position="210"/>
        <end position="231"/>
    </location>
</feature>
<protein>
    <submittedName>
        <fullName evidence="4">Linoleoyl-CoA desaturase protein</fullName>
        <ecNumber evidence="4">1.14.19.3</ecNumber>
    </submittedName>
</protein>
<evidence type="ECO:0000313" key="4">
    <source>
        <dbReference type="EMBL" id="ERJ20123.1"/>
    </source>
</evidence>
<dbReference type="GO" id="GO:0006629">
    <property type="term" value="P:lipid metabolic process"/>
    <property type="evidence" value="ECO:0007669"/>
    <property type="project" value="InterPro"/>
</dbReference>
<dbReference type="Pfam" id="PF00487">
    <property type="entry name" value="FA_desaturase"/>
    <property type="match status" value="1"/>
</dbReference>
<feature type="compositionally biased region" description="Low complexity" evidence="1">
    <location>
        <begin position="379"/>
        <end position="390"/>
    </location>
</feature>
<keyword evidence="2" id="KW-0472">Membrane</keyword>
<dbReference type="EMBL" id="AFNV02000005">
    <property type="protein sequence ID" value="ERJ20123.1"/>
    <property type="molecule type" value="Genomic_DNA"/>
</dbReference>
<evidence type="ECO:0000256" key="1">
    <source>
        <dbReference type="SAM" id="MobiDB-lite"/>
    </source>
</evidence>
<evidence type="ECO:0000256" key="2">
    <source>
        <dbReference type="SAM" id="Phobius"/>
    </source>
</evidence>
<dbReference type="PANTHER" id="PTHR19353:SF84">
    <property type="entry name" value="ACYL-COA DELTA-9-DESATURASE, DESB"/>
    <property type="match status" value="1"/>
</dbReference>
<feature type="domain" description="Fatty acid desaturase" evidence="3">
    <location>
        <begin position="64"/>
        <end position="329"/>
    </location>
</feature>
<dbReference type="GO" id="GO:0016020">
    <property type="term" value="C:membrane"/>
    <property type="evidence" value="ECO:0007669"/>
    <property type="project" value="TreeGrafter"/>
</dbReference>
<reference evidence="4 5" key="2">
    <citation type="journal article" date="2013" name="PLoS ONE">
        <title>INDIGO - INtegrated Data Warehouse of MIcrobial GenOmes with Examples from the Red Sea Extremophiles.</title>
        <authorList>
            <person name="Alam I."/>
            <person name="Antunes A."/>
            <person name="Kamau A.A."/>
            <person name="Ba Alawi W."/>
            <person name="Kalkatawi M."/>
            <person name="Stingl U."/>
            <person name="Bajic V.B."/>
        </authorList>
    </citation>
    <scope>NUCLEOTIDE SEQUENCE [LARGE SCALE GENOMIC DNA]</scope>
    <source>
        <strain evidence="4 5">E1L3A</strain>
    </source>
</reference>
<name>U2G1M9_9GAMM</name>
<dbReference type="PANTHER" id="PTHR19353">
    <property type="entry name" value="FATTY ACID DESATURASE 2"/>
    <property type="match status" value="1"/>
</dbReference>
<dbReference type="AlphaFoldDB" id="U2G1M9"/>
<keyword evidence="4" id="KW-0560">Oxidoreductase</keyword>